<evidence type="ECO:0000313" key="2">
    <source>
        <dbReference type="Proteomes" id="UP001234202"/>
    </source>
</evidence>
<name>A0ACC2XGV3_9TREE</name>
<organism evidence="1 2">
    <name type="scientific">Naganishia onofrii</name>
    <dbReference type="NCBI Taxonomy" id="1851511"/>
    <lineage>
        <taxon>Eukaryota</taxon>
        <taxon>Fungi</taxon>
        <taxon>Dikarya</taxon>
        <taxon>Basidiomycota</taxon>
        <taxon>Agaricomycotina</taxon>
        <taxon>Tremellomycetes</taxon>
        <taxon>Filobasidiales</taxon>
        <taxon>Filobasidiaceae</taxon>
        <taxon>Naganishia</taxon>
    </lineage>
</organism>
<comment type="caution">
    <text evidence="1">The sequence shown here is derived from an EMBL/GenBank/DDBJ whole genome shotgun (WGS) entry which is preliminary data.</text>
</comment>
<keyword evidence="2" id="KW-1185">Reference proteome</keyword>
<accession>A0ACC2XGV3</accession>
<gene>
    <name evidence="1" type="ORF">QFC24_003861</name>
</gene>
<proteinExistence type="predicted"/>
<evidence type="ECO:0000313" key="1">
    <source>
        <dbReference type="EMBL" id="KAJ9122825.1"/>
    </source>
</evidence>
<sequence>MSSVRPVAENSCVSHWQATNRGRDALYGHNDGLTSPITAGIIDNTATTNGPVLEEIPEEADIVIVGGGTMGASLAYFLTRQGAMEAGKKVVVLEARDVASGASGRNGVSGRFCLIPELLLESEAVKDVSTTREEGHVGPSTTGGYIMHQKPIGQGGSGVSSDEAIKIIQSERENLELITKVIKDEELDVDFWRGYLCEVHESQKSSDAHVAAYHRWLAAREECAVKGDHDTRLITDSEEAKKVSRFDHAVSCQLRPAASVHSHRLCSALMRKAITSPHASCQLFTFAPVTSYNKAEDGRWDVHVEHGGAGKAIKAGKVVLCTNAYTKNFFKEDDEEEGLLHSHIRPAYAQCSLITPTRTYSGQRALQYTYNMDGDFYLVQTPGGGMVLGGWDMPVLQGRQVKQWHRVGNEDNSSVMAVWTKCKYLLANYCRTRFAGWGKEMAGEGATRTWSGLMTDSKDALPLVGEVPGKEGMYLSAGFHGHGQVSNVDQMITTIVLTIVSYGQSRIFIIAKGLAENLLRTGEWPASLPTSFMLTQERLEKSRHVRQVMDVYTEMSAEEEMDVKVQVEGMLRD</sequence>
<dbReference type="Proteomes" id="UP001234202">
    <property type="component" value="Unassembled WGS sequence"/>
</dbReference>
<reference evidence="1" key="1">
    <citation type="submission" date="2023-04" db="EMBL/GenBank/DDBJ databases">
        <title>Draft Genome sequencing of Naganishia species isolated from polar environments using Oxford Nanopore Technology.</title>
        <authorList>
            <person name="Leo P."/>
            <person name="Venkateswaran K."/>
        </authorList>
    </citation>
    <scope>NUCLEOTIDE SEQUENCE</scope>
    <source>
        <strain evidence="1">DBVPG 5303</strain>
    </source>
</reference>
<dbReference type="EMBL" id="JASBWV010000013">
    <property type="protein sequence ID" value="KAJ9122825.1"/>
    <property type="molecule type" value="Genomic_DNA"/>
</dbReference>
<protein>
    <submittedName>
        <fullName evidence="1">Uncharacterized protein</fullName>
    </submittedName>
</protein>